<dbReference type="EMBL" id="LGIA01000129">
    <property type="protein sequence ID" value="KOH45458.1"/>
    <property type="molecule type" value="Genomic_DNA"/>
</dbReference>
<name>A0A0L8VAS8_9BACT</name>
<accession>A0A0L8VAS8</accession>
<evidence type="ECO:0000313" key="2">
    <source>
        <dbReference type="EMBL" id="KOH45458.1"/>
    </source>
</evidence>
<feature type="transmembrane region" description="Helical" evidence="1">
    <location>
        <begin position="44"/>
        <end position="63"/>
    </location>
</feature>
<dbReference type="AlphaFoldDB" id="A0A0L8VAS8"/>
<reference evidence="3" key="1">
    <citation type="submission" date="2015-07" db="EMBL/GenBank/DDBJ databases">
        <title>Genome sequencing of Sunxiuqinia dokdonensis strain SK.</title>
        <authorList>
            <person name="Ahn S."/>
            <person name="Kim B.-C."/>
        </authorList>
    </citation>
    <scope>NUCLEOTIDE SEQUENCE [LARGE SCALE GENOMIC DNA]</scope>
    <source>
        <strain evidence="3">SK</strain>
    </source>
</reference>
<evidence type="ECO:0000256" key="1">
    <source>
        <dbReference type="SAM" id="Phobius"/>
    </source>
</evidence>
<keyword evidence="3" id="KW-1185">Reference proteome</keyword>
<dbReference type="Proteomes" id="UP000036958">
    <property type="component" value="Unassembled WGS sequence"/>
</dbReference>
<keyword evidence="1" id="KW-0472">Membrane</keyword>
<evidence type="ECO:0000313" key="3">
    <source>
        <dbReference type="Proteomes" id="UP000036958"/>
    </source>
</evidence>
<proteinExistence type="predicted"/>
<comment type="caution">
    <text evidence="2">The sequence shown here is derived from an EMBL/GenBank/DDBJ whole genome shotgun (WGS) entry which is preliminary data.</text>
</comment>
<sequence>MGDLDGFFPSRGIIKSSVQLPVNYGLQSTLVSGQPVDAQKIRRFAGLVGFFYFVSFFCHHIVIAENQIKVNAFLYHLFHNPSGPVPVPLARFGIDNLHIGVASQNFSKSFSAFNGRRRTVQSPDFNNLTTSIEQFGCVSSGLKSNLVVVSSNVSGILVRVDFAVNDNHRNSHLVNLFNNGRNGFRLVGRDDQ</sequence>
<keyword evidence="1" id="KW-0812">Transmembrane</keyword>
<gene>
    <name evidence="2" type="ORF">NC99_17240</name>
</gene>
<protein>
    <submittedName>
        <fullName evidence="2">Uncharacterized protein</fullName>
    </submittedName>
</protein>
<keyword evidence="1" id="KW-1133">Transmembrane helix</keyword>
<organism evidence="2 3">
    <name type="scientific">Sunxiuqinia dokdonensis</name>
    <dbReference type="NCBI Taxonomy" id="1409788"/>
    <lineage>
        <taxon>Bacteria</taxon>
        <taxon>Pseudomonadati</taxon>
        <taxon>Bacteroidota</taxon>
        <taxon>Bacteroidia</taxon>
        <taxon>Marinilabiliales</taxon>
        <taxon>Prolixibacteraceae</taxon>
        <taxon>Sunxiuqinia</taxon>
    </lineage>
</organism>